<sequence length="125" mass="13182">MTISAPVLDKADPKSEKLYPFHLPFTEDWSEQKELFGSGTMMLAGSGMFMRNPLIVWTSMIMAVQAFVTQEPLRRKEDASSPLAMLGMAASGMIATSMGKVLLAPEAQGAAAAAAEATISAVTGA</sequence>
<dbReference type="EMBL" id="RSCE01000012">
    <property type="protein sequence ID" value="RSH78582.1"/>
    <property type="molecule type" value="Genomic_DNA"/>
</dbReference>
<comment type="caution">
    <text evidence="1">The sequence shown here is derived from an EMBL/GenBank/DDBJ whole genome shotgun (WGS) entry which is preliminary data.</text>
</comment>
<dbReference type="OrthoDB" id="284718at2759"/>
<proteinExistence type="predicted"/>
<keyword evidence="2" id="KW-1185">Reference proteome</keyword>
<protein>
    <submittedName>
        <fullName evidence="1">Uncharacterized protein</fullName>
    </submittedName>
</protein>
<reference evidence="1 2" key="1">
    <citation type="submission" date="2018-11" db="EMBL/GenBank/DDBJ databases">
        <title>Genome sequence of Apiotrichum porosum DSM 27194.</title>
        <authorList>
            <person name="Aliyu H."/>
            <person name="Gorte O."/>
            <person name="Ochsenreither K."/>
        </authorList>
    </citation>
    <scope>NUCLEOTIDE SEQUENCE [LARGE SCALE GENOMIC DNA]</scope>
    <source>
        <strain evidence="1 2">DSM 27194</strain>
    </source>
</reference>
<evidence type="ECO:0000313" key="2">
    <source>
        <dbReference type="Proteomes" id="UP000279236"/>
    </source>
</evidence>
<dbReference type="RefSeq" id="XP_028473729.1">
    <property type="nucleotide sequence ID" value="XM_028618051.1"/>
</dbReference>
<dbReference type="AlphaFoldDB" id="A0A427XIC8"/>
<accession>A0A427XIC8</accession>
<gene>
    <name evidence="1" type="ORF">EHS24_002310</name>
</gene>
<name>A0A427XIC8_9TREE</name>
<dbReference type="GeneID" id="39586853"/>
<dbReference type="Proteomes" id="UP000279236">
    <property type="component" value="Unassembled WGS sequence"/>
</dbReference>
<evidence type="ECO:0000313" key="1">
    <source>
        <dbReference type="EMBL" id="RSH78582.1"/>
    </source>
</evidence>
<organism evidence="1 2">
    <name type="scientific">Apiotrichum porosum</name>
    <dbReference type="NCBI Taxonomy" id="105984"/>
    <lineage>
        <taxon>Eukaryota</taxon>
        <taxon>Fungi</taxon>
        <taxon>Dikarya</taxon>
        <taxon>Basidiomycota</taxon>
        <taxon>Agaricomycotina</taxon>
        <taxon>Tremellomycetes</taxon>
        <taxon>Trichosporonales</taxon>
        <taxon>Trichosporonaceae</taxon>
        <taxon>Apiotrichum</taxon>
    </lineage>
</organism>